<evidence type="ECO:0000313" key="2">
    <source>
        <dbReference type="EMBL" id="TWU14122.1"/>
    </source>
</evidence>
<proteinExistence type="predicted"/>
<dbReference type="PANTHER" id="PTHR33171">
    <property type="entry name" value="LAR_N DOMAIN-CONTAINING PROTEIN"/>
    <property type="match status" value="1"/>
</dbReference>
<dbReference type="GO" id="GO:0050043">
    <property type="term" value="F:lactate racemase activity"/>
    <property type="evidence" value="ECO:0007669"/>
    <property type="project" value="InterPro"/>
</dbReference>
<dbReference type="AlphaFoldDB" id="A0A5C6BQY3"/>
<dbReference type="PANTHER" id="PTHR33171:SF17">
    <property type="entry name" value="LARA-LIKE N-TERMINAL DOMAIN-CONTAINING PROTEIN"/>
    <property type="match status" value="1"/>
</dbReference>
<dbReference type="Gene3D" id="3.90.226.30">
    <property type="match status" value="1"/>
</dbReference>
<dbReference type="Proteomes" id="UP000320735">
    <property type="component" value="Unassembled WGS sequence"/>
</dbReference>
<dbReference type="RefSeq" id="WP_146371352.1">
    <property type="nucleotide sequence ID" value="NZ_SJPP01000001.1"/>
</dbReference>
<dbReference type="EMBL" id="SJPP01000001">
    <property type="protein sequence ID" value="TWU14122.1"/>
    <property type="molecule type" value="Genomic_DNA"/>
</dbReference>
<dbReference type="OrthoDB" id="240996at2"/>
<feature type="domain" description="LarA-like N-terminal" evidence="1">
    <location>
        <begin position="30"/>
        <end position="188"/>
    </location>
</feature>
<gene>
    <name evidence="2" type="ORF">CA54_29650</name>
</gene>
<accession>A0A5C6BQY3</accession>
<name>A0A5C6BQY3_9PLAN</name>
<organism evidence="2 3">
    <name type="scientific">Symmachiella macrocystis</name>
    <dbReference type="NCBI Taxonomy" id="2527985"/>
    <lineage>
        <taxon>Bacteria</taxon>
        <taxon>Pseudomonadati</taxon>
        <taxon>Planctomycetota</taxon>
        <taxon>Planctomycetia</taxon>
        <taxon>Planctomycetales</taxon>
        <taxon>Planctomycetaceae</taxon>
        <taxon>Symmachiella</taxon>
    </lineage>
</organism>
<dbReference type="Pfam" id="PF09861">
    <property type="entry name" value="Lar_N"/>
    <property type="match status" value="1"/>
</dbReference>
<protein>
    <recommendedName>
        <fullName evidence="1">LarA-like N-terminal domain-containing protein</fullName>
    </recommendedName>
</protein>
<sequence>MSISLHYGQRRVYECDCDPSQLQAQLALPHPTADFGADLKTAFEQPLDFPPLSQCVVPGDKVVLAVDHHTPRAAEIVDAVCEILIASGIEPGDVTILQPASTGNGLLIDPRSQLVDSIQAQIEWEIHDPADENQNAYVATTAGGQRIYLSRNLVEADFVLSIGQITFDPVMGYRGTNSVFYPGLSSADAFGRAQGQGHSELGPDEERPFRQLVDEVAWLLGTQVSVQVIAAGRGEVLTVLSGANESVLRRGISLLGDHWRLQVDERAEVVVAAVSADAGGHSWEQFGTAVANARRLVTRGGRIVILSELSAEPGDGMQLIRGSDEPRDAIQPLCDLSPPDLIPALQLADALDWAEVHLLSHVRDSIVSELHMQPLASESAVDAIVAEAGSCIFLDGAQHAYGNVRS</sequence>
<evidence type="ECO:0000259" key="1">
    <source>
        <dbReference type="Pfam" id="PF09861"/>
    </source>
</evidence>
<evidence type="ECO:0000313" key="3">
    <source>
        <dbReference type="Proteomes" id="UP000320735"/>
    </source>
</evidence>
<dbReference type="InterPro" id="IPR043166">
    <property type="entry name" value="LarA-like_C"/>
</dbReference>
<comment type="caution">
    <text evidence="2">The sequence shown here is derived from an EMBL/GenBank/DDBJ whole genome shotgun (WGS) entry which is preliminary data.</text>
</comment>
<keyword evidence="3" id="KW-1185">Reference proteome</keyword>
<dbReference type="InterPro" id="IPR048068">
    <property type="entry name" value="LarA-like"/>
</dbReference>
<dbReference type="Gene3D" id="3.40.50.11440">
    <property type="match status" value="1"/>
</dbReference>
<dbReference type="InterPro" id="IPR018657">
    <property type="entry name" value="LarA-like_N"/>
</dbReference>
<reference evidence="2 3" key="1">
    <citation type="submission" date="2019-02" db="EMBL/GenBank/DDBJ databases">
        <title>Deep-cultivation of Planctomycetes and their phenomic and genomic characterization uncovers novel biology.</title>
        <authorList>
            <person name="Wiegand S."/>
            <person name="Jogler M."/>
            <person name="Boedeker C."/>
            <person name="Pinto D."/>
            <person name="Vollmers J."/>
            <person name="Rivas-Marin E."/>
            <person name="Kohn T."/>
            <person name="Peeters S.H."/>
            <person name="Heuer A."/>
            <person name="Rast P."/>
            <person name="Oberbeckmann S."/>
            <person name="Bunk B."/>
            <person name="Jeske O."/>
            <person name="Meyerdierks A."/>
            <person name="Storesund J.E."/>
            <person name="Kallscheuer N."/>
            <person name="Luecker S."/>
            <person name="Lage O.M."/>
            <person name="Pohl T."/>
            <person name="Merkel B.J."/>
            <person name="Hornburger P."/>
            <person name="Mueller R.-W."/>
            <person name="Bruemmer F."/>
            <person name="Labrenz M."/>
            <person name="Spormann A.M."/>
            <person name="Op Den Camp H."/>
            <person name="Overmann J."/>
            <person name="Amann R."/>
            <person name="Jetten M.S.M."/>
            <person name="Mascher T."/>
            <person name="Medema M.H."/>
            <person name="Devos D.P."/>
            <person name="Kaster A.-K."/>
            <person name="Ovreas L."/>
            <person name="Rohde M."/>
            <person name="Galperin M.Y."/>
            <person name="Jogler C."/>
        </authorList>
    </citation>
    <scope>NUCLEOTIDE SEQUENCE [LARGE SCALE GENOMIC DNA]</scope>
    <source>
        <strain evidence="2 3">CA54</strain>
    </source>
</reference>